<reference evidence="9" key="1">
    <citation type="submission" date="2025-08" db="UniProtKB">
        <authorList>
            <consortium name="RefSeq"/>
        </authorList>
    </citation>
    <scope>IDENTIFICATION</scope>
</reference>
<dbReference type="GO" id="GO:0019882">
    <property type="term" value="P:antigen processing and presentation"/>
    <property type="evidence" value="ECO:0007669"/>
    <property type="project" value="InterPro"/>
</dbReference>
<dbReference type="Pfam" id="PF00086">
    <property type="entry name" value="Thyroglobulin_1"/>
    <property type="match status" value="1"/>
</dbReference>
<evidence type="ECO:0000256" key="5">
    <source>
        <dbReference type="SAM" id="MobiDB-lite"/>
    </source>
</evidence>
<evidence type="ECO:0000256" key="1">
    <source>
        <dbReference type="ARBA" id="ARBA00023157"/>
    </source>
</evidence>
<dbReference type="SUPFAM" id="SSF57610">
    <property type="entry name" value="Thyroglobulin type-1 domain"/>
    <property type="match status" value="1"/>
</dbReference>
<sequence>MSDPDNPTQPLVRSPSQHTAVTVGAPAQGQRPSRAYKIAGVTLLACVLIVGQAMIAYFLLSQRNDIKALQEHNDELKQEMTKGRSASVPMKMHLPMNSMLEVVDDKISEEASTGGPEKSATPCQLEATGLKPVQVPGFRPACDKNGLYQAKQCFMEHCWCVNLVSGEEIPGSMNQGQVVCSRAVFAGSMSKVLELPDIDA</sequence>
<dbReference type="GO" id="GO:0035718">
    <property type="term" value="F:macrophage migration inhibitory factor binding"/>
    <property type="evidence" value="ECO:0007669"/>
    <property type="project" value="InterPro"/>
</dbReference>
<feature type="disulfide bond" evidence="2 3">
    <location>
        <begin position="123"/>
        <end position="142"/>
    </location>
</feature>
<dbReference type="GeneID" id="114447463"/>
<comment type="caution">
    <text evidence="3">Lacks conserved residue(s) required for the propagation of feature annotation.</text>
</comment>
<dbReference type="Pfam" id="PF09307">
    <property type="entry name" value="MHC2-interact"/>
    <property type="match status" value="1"/>
</dbReference>
<dbReference type="GO" id="GO:0016020">
    <property type="term" value="C:membrane"/>
    <property type="evidence" value="ECO:0007669"/>
    <property type="project" value="InterPro"/>
</dbReference>
<feature type="compositionally biased region" description="Polar residues" evidence="5">
    <location>
        <begin position="1"/>
        <end position="20"/>
    </location>
</feature>
<protein>
    <submittedName>
        <fullName evidence="9">CD74 molecule, major histocompatibility complex, class II invariant chain b</fullName>
    </submittedName>
</protein>
<dbReference type="InParanoid" id="A0A6P7JRD5"/>
<dbReference type="OrthoDB" id="406800at2759"/>
<evidence type="ECO:0000256" key="4">
    <source>
        <dbReference type="SAM" id="Coils"/>
    </source>
</evidence>
<accession>A0A6P7JRD5</accession>
<evidence type="ECO:0000256" key="3">
    <source>
        <dbReference type="PROSITE-ProRule" id="PRU00500"/>
    </source>
</evidence>
<keyword evidence="6" id="KW-0472">Membrane</keyword>
<feature type="region of interest" description="Disordered" evidence="5">
    <location>
        <begin position="1"/>
        <end position="29"/>
    </location>
</feature>
<evidence type="ECO:0000256" key="2">
    <source>
        <dbReference type="PIRSR" id="PIRSR001992-1"/>
    </source>
</evidence>
<dbReference type="AlphaFoldDB" id="A0A6P7JRD5"/>
<dbReference type="CDD" id="cd00191">
    <property type="entry name" value="TY"/>
    <property type="match status" value="1"/>
</dbReference>
<feature type="coiled-coil region" evidence="4">
    <location>
        <begin position="59"/>
        <end position="86"/>
    </location>
</feature>
<dbReference type="SMART" id="SM00211">
    <property type="entry name" value="TY"/>
    <property type="match status" value="1"/>
</dbReference>
<feature type="disulfide bond" evidence="2">
    <location>
        <begin position="153"/>
        <end position="158"/>
    </location>
</feature>
<dbReference type="GO" id="GO:0006955">
    <property type="term" value="P:immune response"/>
    <property type="evidence" value="ECO:0007669"/>
    <property type="project" value="InterPro"/>
</dbReference>
<keyword evidence="1 2" id="KW-1015">Disulfide bond</keyword>
<dbReference type="PIRSF" id="PIRSF001992">
    <property type="entry name" value="CD74_antigen"/>
    <property type="match status" value="1"/>
</dbReference>
<dbReference type="InterPro" id="IPR036857">
    <property type="entry name" value="Thyroglobulin_1_sf"/>
</dbReference>
<evidence type="ECO:0000259" key="7">
    <source>
        <dbReference type="PROSITE" id="PS51162"/>
    </source>
</evidence>
<dbReference type="PROSITE" id="PS00484">
    <property type="entry name" value="THYROGLOBULIN_1_1"/>
    <property type="match status" value="1"/>
</dbReference>
<dbReference type="InterPro" id="IPR043530">
    <property type="entry name" value="CD74_antigen"/>
</dbReference>
<feature type="transmembrane region" description="Helical" evidence="6">
    <location>
        <begin position="38"/>
        <end position="60"/>
    </location>
</feature>
<dbReference type="FunCoup" id="A0A6P7JRD5">
    <property type="interactions" value="30"/>
</dbReference>
<proteinExistence type="predicted"/>
<keyword evidence="6" id="KW-1133">Transmembrane helix</keyword>
<gene>
    <name evidence="9" type="primary">cd74b</name>
</gene>
<evidence type="ECO:0000313" key="9">
    <source>
        <dbReference type="RefSeq" id="XP_028279542.1"/>
    </source>
</evidence>
<dbReference type="RefSeq" id="XP_028279542.1">
    <property type="nucleotide sequence ID" value="XM_028423741.1"/>
</dbReference>
<organism evidence="8 9">
    <name type="scientific">Parambassis ranga</name>
    <name type="common">Indian glassy fish</name>
    <dbReference type="NCBI Taxonomy" id="210632"/>
    <lineage>
        <taxon>Eukaryota</taxon>
        <taxon>Metazoa</taxon>
        <taxon>Chordata</taxon>
        <taxon>Craniata</taxon>
        <taxon>Vertebrata</taxon>
        <taxon>Euteleostomi</taxon>
        <taxon>Actinopterygii</taxon>
        <taxon>Neopterygii</taxon>
        <taxon>Teleostei</taxon>
        <taxon>Neoteleostei</taxon>
        <taxon>Acanthomorphata</taxon>
        <taxon>Ovalentaria</taxon>
        <taxon>Ambassidae</taxon>
        <taxon>Parambassis</taxon>
    </lineage>
</organism>
<name>A0A6P7JRD5_9TELE</name>
<dbReference type="Proteomes" id="UP000515145">
    <property type="component" value="Chromosome 15"/>
</dbReference>
<dbReference type="InterPro" id="IPR000716">
    <property type="entry name" value="Thyroglobulin_1"/>
</dbReference>
<dbReference type="CTD" id="30645"/>
<dbReference type="PROSITE" id="PS51162">
    <property type="entry name" value="THYROGLOBULIN_1_2"/>
    <property type="match status" value="1"/>
</dbReference>
<keyword evidence="4" id="KW-0175">Coiled coil</keyword>
<dbReference type="GO" id="GO:0006886">
    <property type="term" value="P:intracellular protein transport"/>
    <property type="evidence" value="ECO:0007669"/>
    <property type="project" value="InterPro"/>
</dbReference>
<dbReference type="GO" id="GO:0042289">
    <property type="term" value="F:MHC class II protein binding"/>
    <property type="evidence" value="ECO:0007669"/>
    <property type="project" value="InterPro"/>
</dbReference>
<keyword evidence="8" id="KW-1185">Reference proteome</keyword>
<evidence type="ECO:0000313" key="8">
    <source>
        <dbReference type="Proteomes" id="UP000515145"/>
    </source>
</evidence>
<feature type="disulfide bond" evidence="2 3">
    <location>
        <begin position="160"/>
        <end position="180"/>
    </location>
</feature>
<feature type="domain" description="Thyroglobulin type-1" evidence="7">
    <location>
        <begin position="120"/>
        <end position="180"/>
    </location>
</feature>
<dbReference type="Gene3D" id="4.10.800.10">
    <property type="entry name" value="Thyroglobulin type-1"/>
    <property type="match status" value="1"/>
</dbReference>
<evidence type="ECO:0000256" key="6">
    <source>
        <dbReference type="SAM" id="Phobius"/>
    </source>
</evidence>
<dbReference type="InterPro" id="IPR015386">
    <property type="entry name" value="MHC_II-assoc_invar/CLIP_MHC-bd"/>
</dbReference>
<keyword evidence="6" id="KW-0812">Transmembrane</keyword>